<keyword evidence="3" id="KW-1185">Reference proteome</keyword>
<dbReference type="AlphaFoldDB" id="A0A8K0CWN9"/>
<dbReference type="Proteomes" id="UP000801492">
    <property type="component" value="Unassembled WGS sequence"/>
</dbReference>
<dbReference type="InterPro" id="IPR029526">
    <property type="entry name" value="PGBD"/>
</dbReference>
<evidence type="ECO:0000313" key="2">
    <source>
        <dbReference type="EMBL" id="KAF2892691.1"/>
    </source>
</evidence>
<dbReference type="InterPro" id="IPR052638">
    <property type="entry name" value="PiggyBac_TE-derived"/>
</dbReference>
<dbReference type="OrthoDB" id="10057240at2759"/>
<organism evidence="2 3">
    <name type="scientific">Ignelater luminosus</name>
    <name type="common">Cucubano</name>
    <name type="synonym">Pyrophorus luminosus</name>
    <dbReference type="NCBI Taxonomy" id="2038154"/>
    <lineage>
        <taxon>Eukaryota</taxon>
        <taxon>Metazoa</taxon>
        <taxon>Ecdysozoa</taxon>
        <taxon>Arthropoda</taxon>
        <taxon>Hexapoda</taxon>
        <taxon>Insecta</taxon>
        <taxon>Pterygota</taxon>
        <taxon>Neoptera</taxon>
        <taxon>Endopterygota</taxon>
        <taxon>Coleoptera</taxon>
        <taxon>Polyphaga</taxon>
        <taxon>Elateriformia</taxon>
        <taxon>Elateroidea</taxon>
        <taxon>Elateridae</taxon>
        <taxon>Agrypninae</taxon>
        <taxon>Pyrophorini</taxon>
        <taxon>Ignelater</taxon>
    </lineage>
</organism>
<dbReference type="EMBL" id="VTPC01008583">
    <property type="protein sequence ID" value="KAF2892691.1"/>
    <property type="molecule type" value="Genomic_DNA"/>
</dbReference>
<dbReference type="Pfam" id="PF13843">
    <property type="entry name" value="DDE_Tnp_1_7"/>
    <property type="match status" value="1"/>
</dbReference>
<name>A0A8K0CWN9_IGNLU</name>
<evidence type="ECO:0000259" key="1">
    <source>
        <dbReference type="Pfam" id="PF13843"/>
    </source>
</evidence>
<dbReference type="PANTHER" id="PTHR47055">
    <property type="entry name" value="DDE_TNP_1_7 DOMAIN-CONTAINING PROTEIN"/>
    <property type="match status" value="1"/>
</dbReference>
<sequence>MESFILSVVGGSCFRNLEASLQLRVNTMMEYGKLQSQYLPTSLKETAKNLSRTFNVAVKPGLYHATQYVLIHRDITLEEALAIIEEDDSQDIRCIYTEHPEQLRAEVEVVVSASSEKMDNPEPVTEVDLETTLANDKSSSAKKRKVNKLKDFTWIKKDIFVTKAPFPEADYKRYRDKTPYGLFQLFFSDDVVEFLLSETIKYSHFTNCGDPLISKEHIWIFSAILILSGYNTAPTKRDYWDSKGDLRNELVYNVMRKNKFVTISLFLYCADNCYPDPVDKMWKLRPLMSKI</sequence>
<gene>
    <name evidence="2" type="ORF">ILUMI_13481</name>
</gene>
<accession>A0A8K0CWN9</accession>
<evidence type="ECO:0000313" key="3">
    <source>
        <dbReference type="Proteomes" id="UP000801492"/>
    </source>
</evidence>
<dbReference type="GO" id="GO:0043565">
    <property type="term" value="F:sequence-specific DNA binding"/>
    <property type="evidence" value="ECO:0007669"/>
    <property type="project" value="TreeGrafter"/>
</dbReference>
<reference evidence="2" key="1">
    <citation type="submission" date="2019-08" db="EMBL/GenBank/DDBJ databases">
        <title>The genome of the North American firefly Photinus pyralis.</title>
        <authorList>
            <consortium name="Photinus pyralis genome working group"/>
            <person name="Fallon T.R."/>
            <person name="Sander Lower S.E."/>
            <person name="Weng J.-K."/>
        </authorList>
    </citation>
    <scope>NUCLEOTIDE SEQUENCE</scope>
    <source>
        <strain evidence="2">TRF0915ILg1</strain>
        <tissue evidence="2">Whole body</tissue>
    </source>
</reference>
<protein>
    <recommendedName>
        <fullName evidence="1">PiggyBac transposable element-derived protein domain-containing protein</fullName>
    </recommendedName>
</protein>
<comment type="caution">
    <text evidence="2">The sequence shown here is derived from an EMBL/GenBank/DDBJ whole genome shotgun (WGS) entry which is preliminary data.</text>
</comment>
<dbReference type="PANTHER" id="PTHR47055:SF3">
    <property type="entry name" value="PHORBOL-ESTER_DAG-TYPE DOMAIN-CONTAINING PROTEIN"/>
    <property type="match status" value="1"/>
</dbReference>
<proteinExistence type="predicted"/>
<feature type="domain" description="PiggyBac transposable element-derived protein" evidence="1">
    <location>
        <begin position="178"/>
        <end position="290"/>
    </location>
</feature>